<dbReference type="GO" id="GO:0012505">
    <property type="term" value="C:endomembrane system"/>
    <property type="evidence" value="ECO:0007669"/>
    <property type="project" value="UniProtKB-SubCell"/>
</dbReference>
<evidence type="ECO:0000313" key="11">
    <source>
        <dbReference type="Proteomes" id="UP000242188"/>
    </source>
</evidence>
<dbReference type="GO" id="GO:0006805">
    <property type="term" value="P:xenobiotic metabolic process"/>
    <property type="evidence" value="ECO:0007669"/>
    <property type="project" value="TreeGrafter"/>
</dbReference>
<dbReference type="SUPFAM" id="SSF48264">
    <property type="entry name" value="Cytochrome P450"/>
    <property type="match status" value="1"/>
</dbReference>
<dbReference type="InterPro" id="IPR036396">
    <property type="entry name" value="Cyt_P450_sf"/>
</dbReference>
<dbReference type="Gene3D" id="1.10.630.10">
    <property type="entry name" value="Cytochrome P450"/>
    <property type="match status" value="1"/>
</dbReference>
<feature type="binding site" description="axial binding residue" evidence="8">
    <location>
        <position position="439"/>
    </location>
    <ligand>
        <name>heme</name>
        <dbReference type="ChEBI" id="CHEBI:30413"/>
    </ligand>
    <ligandPart>
        <name>Fe</name>
        <dbReference type="ChEBI" id="CHEBI:18248"/>
    </ligandPart>
</feature>
<name>A0A210QD24_MIZYE</name>
<dbReference type="FunFam" id="1.10.630.10:FF:000036">
    <property type="entry name" value="CYtochrome P450 family"/>
    <property type="match status" value="1"/>
</dbReference>
<dbReference type="InterPro" id="IPR050182">
    <property type="entry name" value="Cytochrome_P450_fam2"/>
</dbReference>
<comment type="caution">
    <text evidence="10">The sequence shown here is derived from an EMBL/GenBank/DDBJ whole genome shotgun (WGS) entry which is preliminary data.</text>
</comment>
<evidence type="ECO:0000256" key="7">
    <source>
        <dbReference type="ARBA" id="ARBA00023033"/>
    </source>
</evidence>
<evidence type="ECO:0000256" key="8">
    <source>
        <dbReference type="PIRSR" id="PIRSR602401-1"/>
    </source>
</evidence>
<dbReference type="InterPro" id="IPR017972">
    <property type="entry name" value="Cyt_P450_CS"/>
</dbReference>
<evidence type="ECO:0000256" key="6">
    <source>
        <dbReference type="ARBA" id="ARBA00023004"/>
    </source>
</evidence>
<dbReference type="PRINTS" id="PR00385">
    <property type="entry name" value="P450"/>
</dbReference>
<keyword evidence="7 9" id="KW-0503">Monooxygenase</keyword>
<evidence type="ECO:0000256" key="2">
    <source>
        <dbReference type="ARBA" id="ARBA00004308"/>
    </source>
</evidence>
<sequence length="494" mass="55833">MLDVFFGMDPLIVALGILGLLFLLKLLYVPSNSPPGPTGYPLVGNFPLFMSGSKTKLFKRLRQTYGDVFSLRLGSKRMVVINGYKALKEAFVKNADVFSERPPDVYTSKRTSNGKGMVDNSGETWKQTRAFSLRAMKDFGFGKRSMESRILEEVSVFLEVLEKSSGDAFALGTTAQISVSNIICSISFGERYAHDDEIFKTLMLTIDNIVDALSKAAITNFFPILRYFPDKLTGVEALSTNYRTVRRFMQEQIDKHRATFQRDNIRDFIDTVIKEQIANGKTGVLDDENVAIVLYNMFVAGTETTATTIKWAILFLIHFPNVQTKLRDEVDDVIGPSRAPSMDDKAEMPYTDAFIHETLRMSNLVPYSLLHGVKCNTTFQGYTLRTDDYIVPNLESASFDESLFMDPHTFNPDRFIGEDGKLNGKEHYVLTFSLGRRVCFGESLARMELFLFLTSLVQRFNLLPEDDVNLPSLESVPGVVNHPREFKFRAVKIK</sequence>
<dbReference type="PROSITE" id="PS00086">
    <property type="entry name" value="CYTOCHROME_P450"/>
    <property type="match status" value="1"/>
</dbReference>
<dbReference type="STRING" id="6573.A0A210QD24"/>
<keyword evidence="8 9" id="KW-0349">Heme</keyword>
<evidence type="ECO:0000313" key="10">
    <source>
        <dbReference type="EMBL" id="OWF46612.1"/>
    </source>
</evidence>
<keyword evidence="11" id="KW-1185">Reference proteome</keyword>
<evidence type="ECO:0000256" key="1">
    <source>
        <dbReference type="ARBA" id="ARBA00001971"/>
    </source>
</evidence>
<gene>
    <name evidence="10" type="ORF">KP79_PYT12784</name>
</gene>
<dbReference type="InterPro" id="IPR008066">
    <property type="entry name" value="Cyt_P450_E_grp-I_CYP1"/>
</dbReference>
<evidence type="ECO:0000256" key="4">
    <source>
        <dbReference type="ARBA" id="ARBA00022723"/>
    </source>
</evidence>
<dbReference type="AlphaFoldDB" id="A0A210QD24"/>
<dbReference type="GO" id="GO:0020037">
    <property type="term" value="F:heme binding"/>
    <property type="evidence" value="ECO:0007669"/>
    <property type="project" value="InterPro"/>
</dbReference>
<dbReference type="PRINTS" id="PR01683">
    <property type="entry name" value="EP450ICYP1A"/>
</dbReference>
<keyword evidence="4 8" id="KW-0479">Metal-binding</keyword>
<comment type="similarity">
    <text evidence="3 9">Belongs to the cytochrome P450 family.</text>
</comment>
<evidence type="ECO:0000256" key="3">
    <source>
        <dbReference type="ARBA" id="ARBA00010617"/>
    </source>
</evidence>
<evidence type="ECO:0000256" key="5">
    <source>
        <dbReference type="ARBA" id="ARBA00023002"/>
    </source>
</evidence>
<dbReference type="InterPro" id="IPR001128">
    <property type="entry name" value="Cyt_P450"/>
</dbReference>
<dbReference type="GO" id="GO:0005506">
    <property type="term" value="F:iron ion binding"/>
    <property type="evidence" value="ECO:0007669"/>
    <property type="project" value="InterPro"/>
</dbReference>
<dbReference type="GO" id="GO:0005737">
    <property type="term" value="C:cytoplasm"/>
    <property type="evidence" value="ECO:0007669"/>
    <property type="project" value="TreeGrafter"/>
</dbReference>
<dbReference type="EMBL" id="NEDP02004118">
    <property type="protein sequence ID" value="OWF46612.1"/>
    <property type="molecule type" value="Genomic_DNA"/>
</dbReference>
<organism evidence="10 11">
    <name type="scientific">Mizuhopecten yessoensis</name>
    <name type="common">Japanese scallop</name>
    <name type="synonym">Patinopecten yessoensis</name>
    <dbReference type="NCBI Taxonomy" id="6573"/>
    <lineage>
        <taxon>Eukaryota</taxon>
        <taxon>Metazoa</taxon>
        <taxon>Spiralia</taxon>
        <taxon>Lophotrochozoa</taxon>
        <taxon>Mollusca</taxon>
        <taxon>Bivalvia</taxon>
        <taxon>Autobranchia</taxon>
        <taxon>Pteriomorphia</taxon>
        <taxon>Pectinida</taxon>
        <taxon>Pectinoidea</taxon>
        <taxon>Pectinidae</taxon>
        <taxon>Mizuhopecten</taxon>
    </lineage>
</organism>
<dbReference type="Proteomes" id="UP000242188">
    <property type="component" value="Unassembled WGS sequence"/>
</dbReference>
<evidence type="ECO:0000256" key="9">
    <source>
        <dbReference type="RuleBase" id="RU000461"/>
    </source>
</evidence>
<dbReference type="Pfam" id="PF00067">
    <property type="entry name" value="p450"/>
    <property type="match status" value="1"/>
</dbReference>
<dbReference type="PANTHER" id="PTHR24300">
    <property type="entry name" value="CYTOCHROME P450 508A4-RELATED"/>
    <property type="match status" value="1"/>
</dbReference>
<comment type="cofactor">
    <cofactor evidence="1 8">
        <name>heme</name>
        <dbReference type="ChEBI" id="CHEBI:30413"/>
    </cofactor>
</comment>
<reference evidence="10 11" key="1">
    <citation type="journal article" date="2017" name="Nat. Ecol. Evol.">
        <title>Scallop genome provides insights into evolution of bilaterian karyotype and development.</title>
        <authorList>
            <person name="Wang S."/>
            <person name="Zhang J."/>
            <person name="Jiao W."/>
            <person name="Li J."/>
            <person name="Xun X."/>
            <person name="Sun Y."/>
            <person name="Guo X."/>
            <person name="Huan P."/>
            <person name="Dong B."/>
            <person name="Zhang L."/>
            <person name="Hu X."/>
            <person name="Sun X."/>
            <person name="Wang J."/>
            <person name="Zhao C."/>
            <person name="Wang Y."/>
            <person name="Wang D."/>
            <person name="Huang X."/>
            <person name="Wang R."/>
            <person name="Lv J."/>
            <person name="Li Y."/>
            <person name="Zhang Z."/>
            <person name="Liu B."/>
            <person name="Lu W."/>
            <person name="Hui Y."/>
            <person name="Liang J."/>
            <person name="Zhou Z."/>
            <person name="Hou R."/>
            <person name="Li X."/>
            <person name="Liu Y."/>
            <person name="Li H."/>
            <person name="Ning X."/>
            <person name="Lin Y."/>
            <person name="Zhao L."/>
            <person name="Xing Q."/>
            <person name="Dou J."/>
            <person name="Li Y."/>
            <person name="Mao J."/>
            <person name="Guo H."/>
            <person name="Dou H."/>
            <person name="Li T."/>
            <person name="Mu C."/>
            <person name="Jiang W."/>
            <person name="Fu Q."/>
            <person name="Fu X."/>
            <person name="Miao Y."/>
            <person name="Liu J."/>
            <person name="Yu Q."/>
            <person name="Li R."/>
            <person name="Liao H."/>
            <person name="Li X."/>
            <person name="Kong Y."/>
            <person name="Jiang Z."/>
            <person name="Chourrout D."/>
            <person name="Li R."/>
            <person name="Bao Z."/>
        </authorList>
    </citation>
    <scope>NUCLEOTIDE SEQUENCE [LARGE SCALE GENOMIC DNA]</scope>
    <source>
        <strain evidence="10 11">PY_sf001</strain>
    </source>
</reference>
<dbReference type="InterPro" id="IPR002401">
    <property type="entry name" value="Cyt_P450_E_grp-I"/>
</dbReference>
<comment type="subcellular location">
    <subcellularLocation>
        <location evidence="2">Endomembrane system</location>
    </subcellularLocation>
</comment>
<accession>A0A210QD24</accession>
<dbReference type="PANTHER" id="PTHR24300:SF403">
    <property type="entry name" value="CYTOCHROME P450 306A1"/>
    <property type="match status" value="1"/>
</dbReference>
<dbReference type="OrthoDB" id="6081913at2759"/>
<protein>
    <submittedName>
        <fullName evidence="10">Cytochrome P450 2C38</fullName>
    </submittedName>
</protein>
<dbReference type="GO" id="GO:0006082">
    <property type="term" value="P:organic acid metabolic process"/>
    <property type="evidence" value="ECO:0007669"/>
    <property type="project" value="TreeGrafter"/>
</dbReference>
<proteinExistence type="inferred from homology"/>
<dbReference type="PRINTS" id="PR00463">
    <property type="entry name" value="EP450I"/>
</dbReference>
<dbReference type="GO" id="GO:0008395">
    <property type="term" value="F:steroid hydroxylase activity"/>
    <property type="evidence" value="ECO:0007669"/>
    <property type="project" value="TreeGrafter"/>
</dbReference>
<dbReference type="GO" id="GO:0016712">
    <property type="term" value="F:oxidoreductase activity, acting on paired donors, with incorporation or reduction of molecular oxygen, reduced flavin or flavoprotein as one donor, and incorporation of one atom of oxygen"/>
    <property type="evidence" value="ECO:0007669"/>
    <property type="project" value="InterPro"/>
</dbReference>
<keyword evidence="6 8" id="KW-0408">Iron</keyword>
<keyword evidence="5 9" id="KW-0560">Oxidoreductase</keyword>